<dbReference type="GO" id="GO:0008270">
    <property type="term" value="F:zinc ion binding"/>
    <property type="evidence" value="ECO:0007669"/>
    <property type="project" value="UniProtKB-KW"/>
</dbReference>
<gene>
    <name evidence="5" type="primary">LOC106757873</name>
</gene>
<dbReference type="InterPro" id="IPR021109">
    <property type="entry name" value="Peptidase_aspartic_dom_sf"/>
</dbReference>
<keyword evidence="1" id="KW-0479">Metal-binding</keyword>
<dbReference type="PROSITE" id="PS00141">
    <property type="entry name" value="ASP_PROTEASE"/>
    <property type="match status" value="1"/>
</dbReference>
<dbReference type="GeneID" id="106757873"/>
<dbReference type="InterPro" id="IPR001878">
    <property type="entry name" value="Znf_CCHC"/>
</dbReference>
<accession>A0A1S3TQY2</accession>
<dbReference type="GO" id="GO:0004190">
    <property type="term" value="F:aspartic-type endopeptidase activity"/>
    <property type="evidence" value="ECO:0007669"/>
    <property type="project" value="InterPro"/>
</dbReference>
<reference evidence="4" key="1">
    <citation type="journal article" date="2014" name="Nat. Commun.">
        <title>Genome sequence of mungbean and insights into evolution within Vigna species.</title>
        <authorList>
            <person name="Kang Y.J."/>
            <person name="Kim S.K."/>
            <person name="Kim M.Y."/>
            <person name="Lestari P."/>
            <person name="Kim K.H."/>
            <person name="Ha B.K."/>
            <person name="Jun T.H."/>
            <person name="Hwang W.J."/>
            <person name="Lee T."/>
            <person name="Lee J."/>
            <person name="Shim S."/>
            <person name="Yoon M.Y."/>
            <person name="Jang Y.E."/>
            <person name="Han K.S."/>
            <person name="Taeprayoon P."/>
            <person name="Yoon N."/>
            <person name="Somta P."/>
            <person name="Tanya P."/>
            <person name="Kim K.S."/>
            <person name="Gwag J.G."/>
            <person name="Moon J.K."/>
            <person name="Lee Y.H."/>
            <person name="Park B.S."/>
            <person name="Bombarely A."/>
            <person name="Doyle J.J."/>
            <person name="Jackson S.A."/>
            <person name="Schafleitner R."/>
            <person name="Srinives P."/>
            <person name="Varshney R.K."/>
            <person name="Lee S.H."/>
        </authorList>
    </citation>
    <scope>NUCLEOTIDE SEQUENCE [LARGE SCALE GENOMIC DNA]</scope>
    <source>
        <strain evidence="4">cv. VC1973A</strain>
    </source>
</reference>
<name>A0A1S3TQY2_VIGRR</name>
<sequence>MFVSEYVDCFKHLLKFNTMAVDEDWQCRKFENGLCGDIKLLVKGLRLREFPALVEMSREMEKTKREAEGYPSQQSQPLRVGGPIHSRGGSSSKKTPYSKSSSSSQSFGGSSQPSVQQSQPTSFGGLRCHGCGGPHFLSSCPQRASYQRCNRCHREGHYERDCPMGRRAVVQPQHAGRSQQRRAIRPQATGRVYVLTRAEATNSGDLIFCHCLLNGKSCCVLFDSGATHSFVSKSCAEESGLSVREL</sequence>
<dbReference type="InterPro" id="IPR001969">
    <property type="entry name" value="Aspartic_peptidase_AS"/>
</dbReference>
<feature type="compositionally biased region" description="Low complexity" evidence="2">
    <location>
        <begin position="89"/>
        <end position="121"/>
    </location>
</feature>
<evidence type="ECO:0000256" key="1">
    <source>
        <dbReference type="PROSITE-ProRule" id="PRU00047"/>
    </source>
</evidence>
<dbReference type="PANTHER" id="PTHR15503:SF45">
    <property type="entry name" value="RNA-DIRECTED DNA POLYMERASE HOMOLOG"/>
    <property type="match status" value="1"/>
</dbReference>
<dbReference type="RefSeq" id="XP_014496196.1">
    <property type="nucleotide sequence ID" value="XM_014640710.1"/>
</dbReference>
<reference evidence="5" key="2">
    <citation type="submission" date="2025-08" db="UniProtKB">
        <authorList>
            <consortium name="RefSeq"/>
        </authorList>
    </citation>
    <scope>IDENTIFICATION</scope>
    <source>
        <tissue evidence="5">Leaf</tissue>
    </source>
</reference>
<dbReference type="InterPro" id="IPR032567">
    <property type="entry name" value="RTL1-rel"/>
</dbReference>
<keyword evidence="1" id="KW-0862">Zinc</keyword>
<feature type="region of interest" description="Disordered" evidence="2">
    <location>
        <begin position="61"/>
        <end position="121"/>
    </location>
</feature>
<evidence type="ECO:0000313" key="5">
    <source>
        <dbReference type="RefSeq" id="XP_014496196.1"/>
    </source>
</evidence>
<feature type="domain" description="CCHC-type" evidence="3">
    <location>
        <begin position="148"/>
        <end position="163"/>
    </location>
</feature>
<evidence type="ECO:0000313" key="4">
    <source>
        <dbReference type="Proteomes" id="UP000087766"/>
    </source>
</evidence>
<organism evidence="4 5">
    <name type="scientific">Vigna radiata var. radiata</name>
    <name type="common">Mung bean</name>
    <name type="synonym">Phaseolus aureus</name>
    <dbReference type="NCBI Taxonomy" id="3916"/>
    <lineage>
        <taxon>Eukaryota</taxon>
        <taxon>Viridiplantae</taxon>
        <taxon>Streptophyta</taxon>
        <taxon>Embryophyta</taxon>
        <taxon>Tracheophyta</taxon>
        <taxon>Spermatophyta</taxon>
        <taxon>Magnoliopsida</taxon>
        <taxon>eudicotyledons</taxon>
        <taxon>Gunneridae</taxon>
        <taxon>Pentapetalae</taxon>
        <taxon>rosids</taxon>
        <taxon>fabids</taxon>
        <taxon>Fabales</taxon>
        <taxon>Fabaceae</taxon>
        <taxon>Papilionoideae</taxon>
        <taxon>50 kb inversion clade</taxon>
        <taxon>NPAAA clade</taxon>
        <taxon>indigoferoid/millettioid clade</taxon>
        <taxon>Phaseoleae</taxon>
        <taxon>Vigna</taxon>
    </lineage>
</organism>
<dbReference type="CDD" id="cd00303">
    <property type="entry name" value="retropepsin_like"/>
    <property type="match status" value="1"/>
</dbReference>
<dbReference type="PANTHER" id="PTHR15503">
    <property type="entry name" value="LDOC1 RELATED"/>
    <property type="match status" value="1"/>
</dbReference>
<dbReference type="Gene3D" id="2.40.70.10">
    <property type="entry name" value="Acid Proteases"/>
    <property type="match status" value="1"/>
</dbReference>
<keyword evidence="1" id="KW-0863">Zinc-finger</keyword>
<proteinExistence type="predicted"/>
<protein>
    <submittedName>
        <fullName evidence="5">Uncharacterized protein LOC106757873</fullName>
    </submittedName>
</protein>
<dbReference type="InterPro" id="IPR036875">
    <property type="entry name" value="Znf_CCHC_sf"/>
</dbReference>
<dbReference type="SUPFAM" id="SSF57756">
    <property type="entry name" value="Retrovirus zinc finger-like domains"/>
    <property type="match status" value="1"/>
</dbReference>
<dbReference type="AlphaFoldDB" id="A0A1S3TQY2"/>
<dbReference type="KEGG" id="vra:106757873"/>
<dbReference type="PROSITE" id="PS50158">
    <property type="entry name" value="ZF_CCHC"/>
    <property type="match status" value="1"/>
</dbReference>
<dbReference type="OrthoDB" id="1751259at2759"/>
<evidence type="ECO:0000256" key="2">
    <source>
        <dbReference type="SAM" id="MobiDB-lite"/>
    </source>
</evidence>
<dbReference type="GO" id="GO:0003676">
    <property type="term" value="F:nucleic acid binding"/>
    <property type="evidence" value="ECO:0007669"/>
    <property type="project" value="InterPro"/>
</dbReference>
<dbReference type="Pfam" id="PF08284">
    <property type="entry name" value="RVP_2"/>
    <property type="match status" value="1"/>
</dbReference>
<dbReference type="SMART" id="SM00343">
    <property type="entry name" value="ZnF_C2HC"/>
    <property type="match status" value="2"/>
</dbReference>
<dbReference type="Gene3D" id="4.10.60.10">
    <property type="entry name" value="Zinc finger, CCHC-type"/>
    <property type="match status" value="1"/>
</dbReference>
<dbReference type="Proteomes" id="UP000087766">
    <property type="component" value="Chromosome 1"/>
</dbReference>
<keyword evidence="4" id="KW-1185">Reference proteome</keyword>
<evidence type="ECO:0000259" key="3">
    <source>
        <dbReference type="PROSITE" id="PS50158"/>
    </source>
</evidence>
<dbReference type="GO" id="GO:0006508">
    <property type="term" value="P:proteolysis"/>
    <property type="evidence" value="ECO:0007669"/>
    <property type="project" value="InterPro"/>
</dbReference>